<reference evidence="2" key="1">
    <citation type="submission" date="2015-07" db="EMBL/GenBank/DDBJ databases">
        <title>Draft genome sequence of the purine-degrading Gottschalkia purinilyticum DSM 1384 (formerly Clostridium purinilyticum).</title>
        <authorList>
            <person name="Poehlein A."/>
            <person name="Schiel-Bengelsdorf B."/>
            <person name="Bengelsdorf F.R."/>
            <person name="Daniel R."/>
            <person name="Duerre P."/>
        </authorList>
    </citation>
    <scope>NUCLEOTIDE SEQUENCE [LARGE SCALE GENOMIC DNA]</scope>
    <source>
        <strain evidence="2">DSM 1384</strain>
    </source>
</reference>
<dbReference type="STRING" id="1503.CLPU_12c01010"/>
<dbReference type="AlphaFoldDB" id="A0A0L0W8C8"/>
<evidence type="ECO:0000313" key="1">
    <source>
        <dbReference type="EMBL" id="KNF07828.1"/>
    </source>
</evidence>
<gene>
    <name evidence="1" type="ORF">CLPU_12c01010</name>
</gene>
<dbReference type="EMBL" id="LGSS01000012">
    <property type="protein sequence ID" value="KNF07828.1"/>
    <property type="molecule type" value="Genomic_DNA"/>
</dbReference>
<protein>
    <submittedName>
        <fullName evidence="1">Uncharacterized protein</fullName>
    </submittedName>
</protein>
<organism evidence="1 2">
    <name type="scientific">Gottschalkia purinilytica</name>
    <name type="common">Clostridium purinilyticum</name>
    <dbReference type="NCBI Taxonomy" id="1503"/>
    <lineage>
        <taxon>Bacteria</taxon>
        <taxon>Bacillati</taxon>
        <taxon>Bacillota</taxon>
        <taxon>Tissierellia</taxon>
        <taxon>Tissierellales</taxon>
        <taxon>Gottschalkiaceae</taxon>
        <taxon>Gottschalkia</taxon>
    </lineage>
</organism>
<comment type="caution">
    <text evidence="1">The sequence shown here is derived from an EMBL/GenBank/DDBJ whole genome shotgun (WGS) entry which is preliminary data.</text>
</comment>
<proteinExistence type="predicted"/>
<sequence length="326" mass="37671">MLDAGLYKEYIFNQGIYKYVPNKLLLKLQKNIKPRIVCEYTSKSKNKTLGYGIGISLSRESMSEEKYIKKIIESIKKLKNDNTRYIILDGVKDIDNDHIRIIEEETNLRIPNGRDIFLKFITKVLNDIYVEKQDTIQNQDIIVISDGTEDAKNIIIQLAQHVKFIVVRENDMTISKNLEEEVMNKTGLSIYCTNNINKFLPNTNIVVNLSNESINNIDISKMRQNTIIIDSSRNKEFSNNIFKLRKDLLIINDIIVKNENDIMSNVKEFNFAKELDTSISKVINNSINNLTMSKVKTYSGIVTIKEAIKLYKLSNLNVSVFNRKLE</sequence>
<dbReference type="Proteomes" id="UP000037267">
    <property type="component" value="Unassembled WGS sequence"/>
</dbReference>
<name>A0A0L0W8C8_GOTPU</name>
<evidence type="ECO:0000313" key="2">
    <source>
        <dbReference type="Proteomes" id="UP000037267"/>
    </source>
</evidence>
<dbReference type="RefSeq" id="WP_050355951.1">
    <property type="nucleotide sequence ID" value="NZ_LGSS01000012.1"/>
</dbReference>
<keyword evidence="2" id="KW-1185">Reference proteome</keyword>
<accession>A0A0L0W8C8</accession>